<dbReference type="InterPro" id="IPR000014">
    <property type="entry name" value="PAS"/>
</dbReference>
<dbReference type="Pfam" id="PF00989">
    <property type="entry name" value="PAS"/>
    <property type="match status" value="1"/>
</dbReference>
<keyword evidence="12" id="KW-1185">Reference proteome</keyword>
<dbReference type="InterPro" id="IPR035965">
    <property type="entry name" value="PAS-like_dom_sf"/>
</dbReference>
<reference evidence="11 12" key="1">
    <citation type="submission" date="2022-06" db="EMBL/GenBank/DDBJ databases">
        <title>Paraconexibacter antarcticus.</title>
        <authorList>
            <person name="Kim C.S."/>
        </authorList>
    </citation>
    <scope>NUCLEOTIDE SEQUENCE [LARGE SCALE GENOMIC DNA]</scope>
    <source>
        <strain evidence="11 12">02-257</strain>
    </source>
</reference>
<dbReference type="Pfam" id="PF13426">
    <property type="entry name" value="PAS_9"/>
    <property type="match status" value="1"/>
</dbReference>
<dbReference type="SUPFAM" id="SSF55785">
    <property type="entry name" value="PYP-like sensor domain (PAS domain)"/>
    <property type="match status" value="2"/>
</dbReference>
<protein>
    <recommendedName>
        <fullName evidence="3">histidine kinase</fullName>
        <ecNumber evidence="3">2.7.13.3</ecNumber>
    </recommendedName>
</protein>
<name>A0ABY5DXB1_9ACTN</name>
<dbReference type="SMART" id="SM00086">
    <property type="entry name" value="PAC"/>
    <property type="match status" value="2"/>
</dbReference>
<evidence type="ECO:0000256" key="5">
    <source>
        <dbReference type="ARBA" id="ARBA00022777"/>
    </source>
</evidence>
<feature type="domain" description="PAS" evidence="9">
    <location>
        <begin position="8"/>
        <end position="53"/>
    </location>
</feature>
<evidence type="ECO:0000256" key="1">
    <source>
        <dbReference type="ARBA" id="ARBA00000085"/>
    </source>
</evidence>
<dbReference type="InterPro" id="IPR013767">
    <property type="entry name" value="PAS_fold"/>
</dbReference>
<dbReference type="InterPro" id="IPR036097">
    <property type="entry name" value="HisK_dim/P_sf"/>
</dbReference>
<dbReference type="Pfam" id="PF00512">
    <property type="entry name" value="HisKA"/>
    <property type="match status" value="1"/>
</dbReference>
<dbReference type="InterPro" id="IPR001610">
    <property type="entry name" value="PAC"/>
</dbReference>
<feature type="compositionally biased region" description="Basic and acidic residues" evidence="8">
    <location>
        <begin position="393"/>
        <end position="411"/>
    </location>
</feature>
<proteinExistence type="predicted"/>
<organism evidence="11 12">
    <name type="scientific">Paraconexibacter antarcticus</name>
    <dbReference type="NCBI Taxonomy" id="2949664"/>
    <lineage>
        <taxon>Bacteria</taxon>
        <taxon>Bacillati</taxon>
        <taxon>Actinomycetota</taxon>
        <taxon>Thermoleophilia</taxon>
        <taxon>Solirubrobacterales</taxon>
        <taxon>Paraconexibacteraceae</taxon>
        <taxon>Paraconexibacter</taxon>
    </lineage>
</organism>
<dbReference type="PROSITE" id="PS50113">
    <property type="entry name" value="PAC"/>
    <property type="match status" value="1"/>
</dbReference>
<gene>
    <name evidence="11" type="ORF">NBH00_04735</name>
</gene>
<dbReference type="InterPro" id="IPR003661">
    <property type="entry name" value="HisK_dim/P_dom"/>
</dbReference>
<evidence type="ECO:0000256" key="6">
    <source>
        <dbReference type="ARBA" id="ARBA00023136"/>
    </source>
</evidence>
<evidence type="ECO:0000259" key="10">
    <source>
        <dbReference type="PROSITE" id="PS50113"/>
    </source>
</evidence>
<evidence type="ECO:0000259" key="9">
    <source>
        <dbReference type="PROSITE" id="PS50112"/>
    </source>
</evidence>
<feature type="domain" description="PAC" evidence="10">
    <location>
        <begin position="206"/>
        <end position="256"/>
    </location>
</feature>
<dbReference type="RefSeq" id="WP_254572202.1">
    <property type="nucleotide sequence ID" value="NZ_CP098502.1"/>
</dbReference>
<keyword evidence="5" id="KW-0418">Kinase</keyword>
<dbReference type="InterPro" id="IPR000700">
    <property type="entry name" value="PAS-assoc_C"/>
</dbReference>
<comment type="catalytic activity">
    <reaction evidence="1">
        <text>ATP + protein L-histidine = ADP + protein N-phospho-L-histidine.</text>
        <dbReference type="EC" id="2.7.13.3"/>
    </reaction>
</comment>
<dbReference type="CDD" id="cd00130">
    <property type="entry name" value="PAS"/>
    <property type="match status" value="2"/>
</dbReference>
<keyword evidence="7" id="KW-0175">Coiled coil</keyword>
<feature type="coiled-coil region" evidence="7">
    <location>
        <begin position="247"/>
        <end position="278"/>
    </location>
</feature>
<evidence type="ECO:0000313" key="11">
    <source>
        <dbReference type="EMBL" id="UTI65522.1"/>
    </source>
</evidence>
<dbReference type="Gene3D" id="1.10.287.130">
    <property type="match status" value="1"/>
</dbReference>
<dbReference type="EMBL" id="CP098502">
    <property type="protein sequence ID" value="UTI65522.1"/>
    <property type="molecule type" value="Genomic_DNA"/>
</dbReference>
<dbReference type="PANTHER" id="PTHR42878:SF15">
    <property type="entry name" value="BACTERIOPHYTOCHROME"/>
    <property type="match status" value="1"/>
</dbReference>
<evidence type="ECO:0000256" key="2">
    <source>
        <dbReference type="ARBA" id="ARBA00004236"/>
    </source>
</evidence>
<dbReference type="SMART" id="SM00091">
    <property type="entry name" value="PAS"/>
    <property type="match status" value="2"/>
</dbReference>
<evidence type="ECO:0000256" key="7">
    <source>
        <dbReference type="SAM" id="Coils"/>
    </source>
</evidence>
<evidence type="ECO:0000256" key="3">
    <source>
        <dbReference type="ARBA" id="ARBA00012438"/>
    </source>
</evidence>
<keyword evidence="4" id="KW-0808">Transferase</keyword>
<evidence type="ECO:0000256" key="8">
    <source>
        <dbReference type="SAM" id="MobiDB-lite"/>
    </source>
</evidence>
<dbReference type="SUPFAM" id="SSF47384">
    <property type="entry name" value="Homodimeric domain of signal transducing histidine kinase"/>
    <property type="match status" value="1"/>
</dbReference>
<dbReference type="CDD" id="cd00082">
    <property type="entry name" value="HisKA"/>
    <property type="match status" value="1"/>
</dbReference>
<dbReference type="PANTHER" id="PTHR42878">
    <property type="entry name" value="TWO-COMPONENT HISTIDINE KINASE"/>
    <property type="match status" value="1"/>
</dbReference>
<dbReference type="PROSITE" id="PS50112">
    <property type="entry name" value="PAS"/>
    <property type="match status" value="2"/>
</dbReference>
<feature type="domain" description="PAS" evidence="9">
    <location>
        <begin position="129"/>
        <end position="182"/>
    </location>
</feature>
<feature type="region of interest" description="Disordered" evidence="8">
    <location>
        <begin position="387"/>
        <end position="424"/>
    </location>
</feature>
<dbReference type="SMART" id="SM00388">
    <property type="entry name" value="HisKA"/>
    <property type="match status" value="1"/>
</dbReference>
<dbReference type="InterPro" id="IPR050351">
    <property type="entry name" value="BphY/WalK/GraS-like"/>
</dbReference>
<comment type="subcellular location">
    <subcellularLocation>
        <location evidence="2">Cell membrane</location>
    </subcellularLocation>
</comment>
<evidence type="ECO:0000256" key="4">
    <source>
        <dbReference type="ARBA" id="ARBA00022679"/>
    </source>
</evidence>
<dbReference type="EC" id="2.7.13.3" evidence="3"/>
<accession>A0ABY5DXB1</accession>
<dbReference type="NCBIfam" id="TIGR00229">
    <property type="entry name" value="sensory_box"/>
    <property type="match status" value="2"/>
</dbReference>
<dbReference type="Proteomes" id="UP001056035">
    <property type="component" value="Chromosome"/>
</dbReference>
<dbReference type="Gene3D" id="3.30.450.20">
    <property type="entry name" value="PAS domain"/>
    <property type="match status" value="2"/>
</dbReference>
<evidence type="ECO:0000313" key="12">
    <source>
        <dbReference type="Proteomes" id="UP001056035"/>
    </source>
</evidence>
<sequence>MKTGLQLGLAEHQALLENAPDAMVIVDPEGLIVLVNAQTERLLGYSRDELIGRPVETLVPARLADRHGGHRAVFAADARPRAMGGQLELSALRSDGVEVPVEISLSPLRHDGLPLVSAAIRDVTERRRLHGLFRGVLESAPDAMVIVDAEGVIQLINRQTEKLFGYPRHELVGRPVEMLVPERLRARHPRHREAFAASPRPRPMGAGLELWARRADGSEFPVEISLSPLTGTEQPMSCAAIRDVTDRRAVEAELRDHRERLEELVSERTNALAATNRELEAFSYTVSHDLRAPLRSIDGFGQALIEDHAGQLDEVGLDHLHRIRRASQRMATLLDGLLSLSRLTRTDLRREPVDLSAVAREIADELAPDPAERAVTVDITPGIVVDAVPPPGRCRDGEPPRQRLQVHGDHRGRPHRRRAGDPRR</sequence>
<keyword evidence="6" id="KW-0472">Membrane</keyword>